<dbReference type="GO" id="GO:0043565">
    <property type="term" value="F:sequence-specific DNA binding"/>
    <property type="evidence" value="ECO:0007669"/>
    <property type="project" value="InterPro"/>
</dbReference>
<gene>
    <name evidence="5" type="ORF">A8C56_18760</name>
</gene>
<dbReference type="SMART" id="SM00342">
    <property type="entry name" value="HTH_ARAC"/>
    <property type="match status" value="1"/>
</dbReference>
<dbReference type="Gene3D" id="2.60.120.10">
    <property type="entry name" value="Jelly Rolls"/>
    <property type="match status" value="1"/>
</dbReference>
<dbReference type="Gene3D" id="1.10.10.60">
    <property type="entry name" value="Homeodomain-like"/>
    <property type="match status" value="2"/>
</dbReference>
<keyword evidence="1" id="KW-0805">Transcription regulation</keyword>
<dbReference type="KEGG" id="nia:A8C56_18760"/>
<keyword evidence="3" id="KW-0804">Transcription</keyword>
<dbReference type="InterPro" id="IPR009057">
    <property type="entry name" value="Homeodomain-like_sf"/>
</dbReference>
<name>A0A1A9I5X6_9BACT</name>
<sequence length="287" mass="34408">MRAQYNPISPLESNSFKAEYQVREKFDTPWHYHSEFELTLILSSNGVRYVGNHFEDFCEHDLVLLGPNLPHCWTTIGPQSVPARAIVIQWKEDFLGKDWINCKEFQIFKHLFKLSQEGVRFDEPVALKLKEKFIKLVDLQPLNKLTSLLEILQELSFSTHFQTLCDPDFKYKLNHMDNERLRTVFQFVDRHFSKKVTLKELSEMVYMTEESFSRFFSKVMNKPFFFFLNEYRINMACNLLLETDRPVSDICYEVGYESFPFFYRQFKKFKNCTPQKFRKQYLTFKSS</sequence>
<accession>A0A1A9I5X6</accession>
<dbReference type="SUPFAM" id="SSF51182">
    <property type="entry name" value="RmlC-like cupins"/>
    <property type="match status" value="1"/>
</dbReference>
<dbReference type="SUPFAM" id="SSF46689">
    <property type="entry name" value="Homeodomain-like"/>
    <property type="match status" value="1"/>
</dbReference>
<dbReference type="AlphaFoldDB" id="A0A1A9I5X6"/>
<dbReference type="Proteomes" id="UP000077667">
    <property type="component" value="Chromosome"/>
</dbReference>
<evidence type="ECO:0000256" key="1">
    <source>
        <dbReference type="ARBA" id="ARBA00023015"/>
    </source>
</evidence>
<dbReference type="GO" id="GO:0003700">
    <property type="term" value="F:DNA-binding transcription factor activity"/>
    <property type="evidence" value="ECO:0007669"/>
    <property type="project" value="InterPro"/>
</dbReference>
<keyword evidence="6" id="KW-1185">Reference proteome</keyword>
<dbReference type="InterPro" id="IPR011051">
    <property type="entry name" value="RmlC_Cupin_sf"/>
</dbReference>
<protein>
    <recommendedName>
        <fullName evidence="4">HTH araC/xylS-type domain-containing protein</fullName>
    </recommendedName>
</protein>
<dbReference type="Pfam" id="PF12833">
    <property type="entry name" value="HTH_18"/>
    <property type="match status" value="1"/>
</dbReference>
<dbReference type="CDD" id="cd06976">
    <property type="entry name" value="cupin_MtlR-like_N"/>
    <property type="match status" value="1"/>
</dbReference>
<dbReference type="PANTHER" id="PTHR43280:SF27">
    <property type="entry name" value="TRANSCRIPTIONAL REGULATOR MTLR"/>
    <property type="match status" value="1"/>
</dbReference>
<dbReference type="STRING" id="1176587.A8C56_18760"/>
<dbReference type="InterPro" id="IPR018062">
    <property type="entry name" value="HTH_AraC-typ_CS"/>
</dbReference>
<feature type="domain" description="HTH araC/xylS-type" evidence="4">
    <location>
        <begin position="182"/>
        <end position="280"/>
    </location>
</feature>
<dbReference type="OrthoDB" id="792101at2"/>
<dbReference type="InterPro" id="IPR018060">
    <property type="entry name" value="HTH_AraC"/>
</dbReference>
<dbReference type="PROSITE" id="PS00041">
    <property type="entry name" value="HTH_ARAC_FAMILY_1"/>
    <property type="match status" value="1"/>
</dbReference>
<proteinExistence type="predicted"/>
<keyword evidence="2" id="KW-0238">DNA-binding</keyword>
<dbReference type="RefSeq" id="WP_067759474.1">
    <property type="nucleotide sequence ID" value="NZ_CP015772.1"/>
</dbReference>
<evidence type="ECO:0000259" key="4">
    <source>
        <dbReference type="PROSITE" id="PS01124"/>
    </source>
</evidence>
<dbReference type="PROSITE" id="PS01124">
    <property type="entry name" value="HTH_ARAC_FAMILY_2"/>
    <property type="match status" value="1"/>
</dbReference>
<dbReference type="InterPro" id="IPR014710">
    <property type="entry name" value="RmlC-like_jellyroll"/>
</dbReference>
<organism evidence="5 6">
    <name type="scientific">Niabella ginsenosidivorans</name>
    <dbReference type="NCBI Taxonomy" id="1176587"/>
    <lineage>
        <taxon>Bacteria</taxon>
        <taxon>Pseudomonadati</taxon>
        <taxon>Bacteroidota</taxon>
        <taxon>Chitinophagia</taxon>
        <taxon>Chitinophagales</taxon>
        <taxon>Chitinophagaceae</taxon>
        <taxon>Niabella</taxon>
    </lineage>
</organism>
<reference evidence="5 6" key="1">
    <citation type="submission" date="2016-05" db="EMBL/GenBank/DDBJ databases">
        <title>Niabella ginsenosidivorans BS26 whole genome sequencing.</title>
        <authorList>
            <person name="Im W.T."/>
            <person name="Siddiqi M.Z."/>
        </authorList>
    </citation>
    <scope>NUCLEOTIDE SEQUENCE [LARGE SCALE GENOMIC DNA]</scope>
    <source>
        <strain evidence="5 6">BS26</strain>
    </source>
</reference>
<dbReference type="EMBL" id="CP015772">
    <property type="protein sequence ID" value="ANH82745.1"/>
    <property type="molecule type" value="Genomic_DNA"/>
</dbReference>
<evidence type="ECO:0000256" key="3">
    <source>
        <dbReference type="ARBA" id="ARBA00023163"/>
    </source>
</evidence>
<evidence type="ECO:0000313" key="6">
    <source>
        <dbReference type="Proteomes" id="UP000077667"/>
    </source>
</evidence>
<dbReference type="PANTHER" id="PTHR43280">
    <property type="entry name" value="ARAC-FAMILY TRANSCRIPTIONAL REGULATOR"/>
    <property type="match status" value="1"/>
</dbReference>
<evidence type="ECO:0000313" key="5">
    <source>
        <dbReference type="EMBL" id="ANH82745.1"/>
    </source>
</evidence>
<evidence type="ECO:0000256" key="2">
    <source>
        <dbReference type="ARBA" id="ARBA00023125"/>
    </source>
</evidence>